<sequence length="92" mass="10327">MENSGSQTTEKQKKCIPYNEASDEEKRRRREAFAMIKAGIREIVNRDPDSFPFCQRRNGRLSTPNRLNASNADASSYAADAPNAQQYNASNA</sequence>
<feature type="region of interest" description="Disordered" evidence="1">
    <location>
        <begin position="1"/>
        <end position="28"/>
    </location>
</feature>
<dbReference type="Proteomes" id="UP000595140">
    <property type="component" value="Unassembled WGS sequence"/>
</dbReference>
<feature type="region of interest" description="Disordered" evidence="1">
    <location>
        <begin position="47"/>
        <end position="92"/>
    </location>
</feature>
<organism evidence="2 3">
    <name type="scientific">Cuscuta campestris</name>
    <dbReference type="NCBI Taxonomy" id="132261"/>
    <lineage>
        <taxon>Eukaryota</taxon>
        <taxon>Viridiplantae</taxon>
        <taxon>Streptophyta</taxon>
        <taxon>Embryophyta</taxon>
        <taxon>Tracheophyta</taxon>
        <taxon>Spermatophyta</taxon>
        <taxon>Magnoliopsida</taxon>
        <taxon>eudicotyledons</taxon>
        <taxon>Gunneridae</taxon>
        <taxon>Pentapetalae</taxon>
        <taxon>asterids</taxon>
        <taxon>lamiids</taxon>
        <taxon>Solanales</taxon>
        <taxon>Convolvulaceae</taxon>
        <taxon>Cuscuteae</taxon>
        <taxon>Cuscuta</taxon>
        <taxon>Cuscuta subgen. Grammica</taxon>
        <taxon>Cuscuta sect. Cleistogrammica</taxon>
    </lineage>
</organism>
<evidence type="ECO:0000313" key="3">
    <source>
        <dbReference type="Proteomes" id="UP000595140"/>
    </source>
</evidence>
<feature type="compositionally biased region" description="Low complexity" evidence="1">
    <location>
        <begin position="68"/>
        <end position="84"/>
    </location>
</feature>
<evidence type="ECO:0000313" key="2">
    <source>
        <dbReference type="EMBL" id="VFQ60701.1"/>
    </source>
</evidence>
<dbReference type="EMBL" id="OOIL02000116">
    <property type="protein sequence ID" value="VFQ60701.1"/>
    <property type="molecule type" value="Genomic_DNA"/>
</dbReference>
<evidence type="ECO:0000256" key="1">
    <source>
        <dbReference type="SAM" id="MobiDB-lite"/>
    </source>
</evidence>
<dbReference type="AlphaFoldDB" id="A0A484K478"/>
<reference evidence="2 3" key="1">
    <citation type="submission" date="2018-04" db="EMBL/GenBank/DDBJ databases">
        <authorList>
            <person name="Vogel A."/>
        </authorList>
    </citation>
    <scope>NUCLEOTIDE SEQUENCE [LARGE SCALE GENOMIC DNA]</scope>
</reference>
<name>A0A484K478_9ASTE</name>
<gene>
    <name evidence="2" type="ORF">CCAM_LOCUS2477</name>
</gene>
<keyword evidence="3" id="KW-1185">Reference proteome</keyword>
<proteinExistence type="predicted"/>
<protein>
    <submittedName>
        <fullName evidence="2">Uncharacterized protein</fullName>
    </submittedName>
</protein>
<accession>A0A484K478</accession>